<dbReference type="AlphaFoldDB" id="A0AAD5UEB3"/>
<sequence>MDIFYNQHGNKIYFTNNSIQEIRVSTASHRDWVTVKPGSTHDWPAKAWDFVILFKREWQKQNLGANGFFGVYTAPGSHIYFSKPVIHKPKNVVLKPSTESKILVKNNSEEKLSIWSRNKEKSIALQPHTLADEQGPEFFIFKESDGHSYGFLCPQNTVVEVMTRKQALGTKKLEIFSCKLKQVLAKTKNGLIFPKLISKLYKEL</sequence>
<organism evidence="1 2">
    <name type="scientific">Boothiomyces macroporosus</name>
    <dbReference type="NCBI Taxonomy" id="261099"/>
    <lineage>
        <taxon>Eukaryota</taxon>
        <taxon>Fungi</taxon>
        <taxon>Fungi incertae sedis</taxon>
        <taxon>Chytridiomycota</taxon>
        <taxon>Chytridiomycota incertae sedis</taxon>
        <taxon>Chytridiomycetes</taxon>
        <taxon>Rhizophydiales</taxon>
        <taxon>Terramycetaceae</taxon>
        <taxon>Boothiomyces</taxon>
    </lineage>
</organism>
<protein>
    <submittedName>
        <fullName evidence="1">Uncharacterized protein</fullName>
    </submittedName>
</protein>
<proteinExistence type="predicted"/>
<dbReference type="Proteomes" id="UP001210925">
    <property type="component" value="Unassembled WGS sequence"/>
</dbReference>
<gene>
    <name evidence="1" type="ORF">HK103_000990</name>
</gene>
<reference evidence="1" key="1">
    <citation type="submission" date="2020-05" db="EMBL/GenBank/DDBJ databases">
        <title>Phylogenomic resolution of chytrid fungi.</title>
        <authorList>
            <person name="Stajich J.E."/>
            <person name="Amses K."/>
            <person name="Simmons R."/>
            <person name="Seto K."/>
            <person name="Myers J."/>
            <person name="Bonds A."/>
            <person name="Quandt C.A."/>
            <person name="Barry K."/>
            <person name="Liu P."/>
            <person name="Grigoriev I."/>
            <person name="Longcore J.E."/>
            <person name="James T.Y."/>
        </authorList>
    </citation>
    <scope>NUCLEOTIDE SEQUENCE</scope>
    <source>
        <strain evidence="1">PLAUS21</strain>
    </source>
</reference>
<name>A0AAD5UEB3_9FUNG</name>
<accession>A0AAD5UEB3</accession>
<evidence type="ECO:0000313" key="2">
    <source>
        <dbReference type="Proteomes" id="UP001210925"/>
    </source>
</evidence>
<comment type="caution">
    <text evidence="1">The sequence shown here is derived from an EMBL/GenBank/DDBJ whole genome shotgun (WGS) entry which is preliminary data.</text>
</comment>
<dbReference type="EMBL" id="JADGKB010000120">
    <property type="protein sequence ID" value="KAJ3253078.1"/>
    <property type="molecule type" value="Genomic_DNA"/>
</dbReference>
<keyword evidence="2" id="KW-1185">Reference proteome</keyword>
<evidence type="ECO:0000313" key="1">
    <source>
        <dbReference type="EMBL" id="KAJ3253078.1"/>
    </source>
</evidence>